<dbReference type="FunFam" id="3.40.50.150:FF:000191">
    <property type="entry name" value="mRNA cap guanine-N7 methyltransferase 2"/>
    <property type="match status" value="1"/>
</dbReference>
<reference evidence="16" key="1">
    <citation type="journal article" date="2022" name="Cell">
        <title>Repeat-based holocentromeres influence genome architecture and karyotype evolution.</title>
        <authorList>
            <person name="Hofstatter P.G."/>
            <person name="Thangavel G."/>
            <person name="Lux T."/>
            <person name="Neumann P."/>
            <person name="Vondrak T."/>
            <person name="Novak P."/>
            <person name="Zhang M."/>
            <person name="Costa L."/>
            <person name="Castellani M."/>
            <person name="Scott A."/>
            <person name="Toegelov H."/>
            <person name="Fuchs J."/>
            <person name="Mata-Sucre Y."/>
            <person name="Dias Y."/>
            <person name="Vanzela A.L.L."/>
            <person name="Huettel B."/>
            <person name="Almeida C.C.S."/>
            <person name="Simkova H."/>
            <person name="Souza G."/>
            <person name="Pedrosa-Harand A."/>
            <person name="Macas J."/>
            <person name="Mayer K.F.X."/>
            <person name="Houben A."/>
            <person name="Marques A."/>
        </authorList>
    </citation>
    <scope>NUCLEOTIDE SEQUENCE</scope>
    <source>
        <strain evidence="16">RhyBre1mFocal</strain>
    </source>
</reference>
<dbReference type="InterPro" id="IPR039753">
    <property type="entry name" value="RG7MT1"/>
</dbReference>
<dbReference type="PROSITE" id="PS51562">
    <property type="entry name" value="RNA_CAP0_MT"/>
    <property type="match status" value="1"/>
</dbReference>
<evidence type="ECO:0000259" key="15">
    <source>
        <dbReference type="PROSITE" id="PS51562"/>
    </source>
</evidence>
<dbReference type="GO" id="GO:0003723">
    <property type="term" value="F:RNA binding"/>
    <property type="evidence" value="ECO:0007669"/>
    <property type="project" value="UniProtKB-KW"/>
</dbReference>
<sequence length="403" mass="44456">MLGMGGGGAGSSNNNNSTQIQMKSSSTSIHGRICEFAAAALITIFAFPYAAVCELYCNANDNMRKINWDDAQIAHFLGIGIRLPNPIAEEEKKDGPEAPPDIWDFPTLNPAPTYSADFFHADPCTDDLEPSLQGRNAIPADLLCCFNHLQLCFESEHKARKLLHNVSSLLKPSGYFFGIVPDSSTIWTKYQKNVEALLHKGGGTKSNMAPAYIRSDNYVITFEVEEDKFPSFGKRYQLKFANEATVESHCLVHFPSLIRLAREAGLECIEIQNLTEFYDDNRAQFSGMFSSYAPNLVDPRGKLLPRSFDILGLYSIFVFQKPDPDAVPPLVTPLLADDDPSYDEEWMGDGVYPQPPSIDEEIRSQMETSTVTTATTSTIAANTEVGEQEKGILGPGPADFRLS</sequence>
<evidence type="ECO:0000256" key="14">
    <source>
        <dbReference type="SAM" id="MobiDB-lite"/>
    </source>
</evidence>
<evidence type="ECO:0000256" key="4">
    <source>
        <dbReference type="ARBA" id="ARBA00022664"/>
    </source>
</evidence>
<organism evidence="16 17">
    <name type="scientific">Rhynchospora breviuscula</name>
    <dbReference type="NCBI Taxonomy" id="2022672"/>
    <lineage>
        <taxon>Eukaryota</taxon>
        <taxon>Viridiplantae</taxon>
        <taxon>Streptophyta</taxon>
        <taxon>Embryophyta</taxon>
        <taxon>Tracheophyta</taxon>
        <taxon>Spermatophyta</taxon>
        <taxon>Magnoliopsida</taxon>
        <taxon>Liliopsida</taxon>
        <taxon>Poales</taxon>
        <taxon>Cyperaceae</taxon>
        <taxon>Cyperoideae</taxon>
        <taxon>Rhynchosporeae</taxon>
        <taxon>Rhynchospora</taxon>
    </lineage>
</organism>
<keyword evidence="6" id="KW-0949">S-adenosyl-L-methionine</keyword>
<keyword evidence="7" id="KW-0694">RNA-binding</keyword>
<evidence type="ECO:0000256" key="13">
    <source>
        <dbReference type="ARBA" id="ARBA00082530"/>
    </source>
</evidence>
<dbReference type="PANTHER" id="PTHR12189">
    <property type="entry name" value="MRNA GUANINE-7- METHYLTRANSFERASE"/>
    <property type="match status" value="1"/>
</dbReference>
<gene>
    <name evidence="16" type="ORF">LUZ63_018205</name>
</gene>
<dbReference type="InterPro" id="IPR029063">
    <property type="entry name" value="SAM-dependent_MTases_sf"/>
</dbReference>
<dbReference type="Pfam" id="PF03291">
    <property type="entry name" value="mRNA_G-N7_MeTrfase"/>
    <property type="match status" value="1"/>
</dbReference>
<keyword evidence="17" id="KW-1185">Reference proteome</keyword>
<feature type="domain" description="MRNA cap 0 methyltransferase" evidence="15">
    <location>
        <begin position="25"/>
        <end position="322"/>
    </location>
</feature>
<evidence type="ECO:0000256" key="11">
    <source>
        <dbReference type="ARBA" id="ARBA00068307"/>
    </source>
</evidence>
<dbReference type="PANTHER" id="PTHR12189:SF3">
    <property type="entry name" value="MRNA (GUANINE-N(7))-METHYLTRANSFERASE"/>
    <property type="match status" value="1"/>
</dbReference>
<keyword evidence="9" id="KW-0539">Nucleus</keyword>
<feature type="compositionally biased region" description="Gly residues" evidence="14">
    <location>
        <begin position="1"/>
        <end position="10"/>
    </location>
</feature>
<evidence type="ECO:0000256" key="1">
    <source>
        <dbReference type="ARBA" id="ARBA00004123"/>
    </source>
</evidence>
<comment type="caution">
    <text evidence="16">The sequence shown here is derived from an EMBL/GenBank/DDBJ whole genome shotgun (WGS) entry which is preliminary data.</text>
</comment>
<evidence type="ECO:0000313" key="17">
    <source>
        <dbReference type="Proteomes" id="UP001151287"/>
    </source>
</evidence>
<dbReference type="SUPFAM" id="SSF53335">
    <property type="entry name" value="S-adenosyl-L-methionine-dependent methyltransferases"/>
    <property type="match status" value="1"/>
</dbReference>
<dbReference type="GO" id="GO:0005634">
    <property type="term" value="C:nucleus"/>
    <property type="evidence" value="ECO:0007669"/>
    <property type="project" value="UniProtKB-SubCell"/>
</dbReference>
<evidence type="ECO:0000256" key="5">
    <source>
        <dbReference type="ARBA" id="ARBA00022679"/>
    </source>
</evidence>
<evidence type="ECO:0000256" key="6">
    <source>
        <dbReference type="ARBA" id="ARBA00022691"/>
    </source>
</evidence>
<evidence type="ECO:0000256" key="3">
    <source>
        <dbReference type="ARBA" id="ARBA00022603"/>
    </source>
</evidence>
<comment type="subcellular location">
    <subcellularLocation>
        <location evidence="1">Nucleus</location>
    </subcellularLocation>
</comment>
<comment type="catalytic activity">
    <reaction evidence="10">
        <text>a 5'-end (5'-triphosphoguanosine)-ribonucleoside in mRNA + S-adenosyl-L-methionine = a 5'-end (N(7)-methyl 5'-triphosphoguanosine)-ribonucleoside in mRNA + S-adenosyl-L-homocysteine</text>
        <dbReference type="Rhea" id="RHEA:67008"/>
        <dbReference type="Rhea" id="RHEA-COMP:17166"/>
        <dbReference type="Rhea" id="RHEA-COMP:17167"/>
        <dbReference type="ChEBI" id="CHEBI:57856"/>
        <dbReference type="ChEBI" id="CHEBI:59789"/>
        <dbReference type="ChEBI" id="CHEBI:156461"/>
        <dbReference type="ChEBI" id="CHEBI:167617"/>
        <dbReference type="EC" id="2.1.1.56"/>
    </reaction>
</comment>
<keyword evidence="3" id="KW-0489">Methyltransferase</keyword>
<evidence type="ECO:0000256" key="12">
    <source>
        <dbReference type="ARBA" id="ARBA00077172"/>
    </source>
</evidence>
<keyword evidence="4" id="KW-0507">mRNA processing</keyword>
<dbReference type="Proteomes" id="UP001151287">
    <property type="component" value="Unassembled WGS sequence"/>
</dbReference>
<dbReference type="OrthoDB" id="10248867at2759"/>
<accession>A0A9Q0C3W6</accession>
<dbReference type="InterPro" id="IPR004971">
    <property type="entry name" value="mRNA_G-N7_MeTrfase_dom"/>
</dbReference>
<protein>
    <recommendedName>
        <fullName evidence="11">mRNA cap guanine-N(7) methyltransferase 2</fullName>
        <ecNumber evidence="2">2.1.1.56</ecNumber>
    </recommendedName>
    <alternativeName>
        <fullName evidence="12">mRNA (guanine-N(7))-methyltransferase 2</fullName>
    </alternativeName>
    <alternativeName>
        <fullName evidence="13">mRNA cap methyltransferase 2</fullName>
    </alternativeName>
</protein>
<evidence type="ECO:0000256" key="9">
    <source>
        <dbReference type="ARBA" id="ARBA00023242"/>
    </source>
</evidence>
<evidence type="ECO:0000313" key="16">
    <source>
        <dbReference type="EMBL" id="KAJ1686815.1"/>
    </source>
</evidence>
<proteinExistence type="predicted"/>
<dbReference type="EMBL" id="JAMQYH010000005">
    <property type="protein sequence ID" value="KAJ1686815.1"/>
    <property type="molecule type" value="Genomic_DNA"/>
</dbReference>
<evidence type="ECO:0000256" key="7">
    <source>
        <dbReference type="ARBA" id="ARBA00022884"/>
    </source>
</evidence>
<name>A0A9Q0C3W6_9POAL</name>
<evidence type="ECO:0000256" key="10">
    <source>
        <dbReference type="ARBA" id="ARBA00044712"/>
    </source>
</evidence>
<evidence type="ECO:0000256" key="8">
    <source>
        <dbReference type="ARBA" id="ARBA00023042"/>
    </source>
</evidence>
<keyword evidence="5" id="KW-0808">Transferase</keyword>
<dbReference type="AlphaFoldDB" id="A0A9Q0C3W6"/>
<keyword evidence="8" id="KW-0506">mRNA capping</keyword>
<evidence type="ECO:0000256" key="2">
    <source>
        <dbReference type="ARBA" id="ARBA00011926"/>
    </source>
</evidence>
<dbReference type="GO" id="GO:0004482">
    <property type="term" value="F:mRNA 5'-cap (guanine-N7-)-methyltransferase activity"/>
    <property type="evidence" value="ECO:0007669"/>
    <property type="project" value="UniProtKB-EC"/>
</dbReference>
<dbReference type="EC" id="2.1.1.56" evidence="2"/>
<dbReference type="Gene3D" id="3.40.50.150">
    <property type="entry name" value="Vaccinia Virus protein VP39"/>
    <property type="match status" value="1"/>
</dbReference>
<feature type="region of interest" description="Disordered" evidence="14">
    <location>
        <begin position="1"/>
        <end position="22"/>
    </location>
</feature>